<reference evidence="6 7" key="1">
    <citation type="submission" date="2007-03" db="EMBL/GenBank/DDBJ databases">
        <authorList>
            <person name="Fulton L."/>
            <person name="Clifton S."/>
            <person name="Fulton B."/>
            <person name="Xu J."/>
            <person name="Minx P."/>
            <person name="Pepin K.H."/>
            <person name="Johnson M."/>
            <person name="Thiruvilangam P."/>
            <person name="Bhonagiri V."/>
            <person name="Nash W.E."/>
            <person name="Mardis E.R."/>
            <person name="Wilson R.K."/>
        </authorList>
    </citation>
    <scope>NUCLEOTIDE SEQUENCE [LARGE SCALE GENOMIC DNA]</scope>
    <source>
        <strain evidence="7">ATCC 8483 / DSM 1896 / JCM 5824 / BCRC 10623 / CCUG 4943 / NCTC 11153</strain>
    </source>
</reference>
<name>A0AAN3A658_BACO1</name>
<dbReference type="PANTHER" id="PTHR46233">
    <property type="entry name" value="HYDROXYACYLGLUTATHIONE HYDROLASE GLOC"/>
    <property type="match status" value="1"/>
</dbReference>
<feature type="domain" description="Metallo-beta-lactamase" evidence="5">
    <location>
        <begin position="19"/>
        <end position="202"/>
    </location>
</feature>
<proteinExistence type="predicted"/>
<dbReference type="InterPro" id="IPR036866">
    <property type="entry name" value="RibonucZ/Hydroxyglut_hydro"/>
</dbReference>
<evidence type="ECO:0000259" key="5">
    <source>
        <dbReference type="SMART" id="SM00849"/>
    </source>
</evidence>
<organism evidence="6 7">
    <name type="scientific">Bacteroides ovatus (strain ATCC 8483 / DSM 1896 / JCM 5824 / BCRC 10623 / CCUG 4943 / NCTC 11153)</name>
    <dbReference type="NCBI Taxonomy" id="411476"/>
    <lineage>
        <taxon>Bacteria</taxon>
        <taxon>Pseudomonadati</taxon>
        <taxon>Bacteroidota</taxon>
        <taxon>Bacteroidia</taxon>
        <taxon>Bacteroidales</taxon>
        <taxon>Bacteroidaceae</taxon>
        <taxon>Bacteroides</taxon>
    </lineage>
</organism>
<keyword evidence="3" id="KW-0378">Hydrolase</keyword>
<dbReference type="CDD" id="cd06262">
    <property type="entry name" value="metallo-hydrolase-like_MBL-fold"/>
    <property type="match status" value="1"/>
</dbReference>
<dbReference type="InterPro" id="IPR051453">
    <property type="entry name" value="MBL_Glyoxalase_II"/>
</dbReference>
<comment type="cofactor">
    <cofactor evidence="1">
        <name>Zn(2+)</name>
        <dbReference type="ChEBI" id="CHEBI:29105"/>
    </cofactor>
</comment>
<reference evidence="7" key="2">
    <citation type="submission" date="2007-04" db="EMBL/GenBank/DDBJ databases">
        <title>Draft genome sequence of Bacteroides ovatus (ATCC 8483).</title>
        <authorList>
            <person name="Sudarsanam P."/>
            <person name="Ley R."/>
            <person name="Guruge J."/>
            <person name="Turnbaugh P.J."/>
            <person name="Mahowald M."/>
            <person name="Liep D."/>
            <person name="Gordon J."/>
        </authorList>
    </citation>
    <scope>NUCLEOTIDE SEQUENCE [LARGE SCALE GENOMIC DNA]</scope>
    <source>
        <strain evidence="7">ATCC 8483 / DSM 1896 / JCM 5824 / BCRC 10623 / CCUG 4943 / NCTC 11153</strain>
    </source>
</reference>
<evidence type="ECO:0000313" key="6">
    <source>
        <dbReference type="EMBL" id="EDO10591.1"/>
    </source>
</evidence>
<keyword evidence="2" id="KW-0479">Metal-binding</keyword>
<sequence length="219" mass="25073">MINHRETMKIKRFEFNMFPVNCYVLWDDTKEAVVIDPGCFYEEEKQALKKFILTNELNVKHLLNTHLHLDHIFGNPFMLKEFGLSAEANKADEYWIDEAPKQSRMFGFQLQEEPVPLGKYLHDGDIITFGHTKLEAIHVPGHSPGSLVYYCKEDNCMFSGDVLFQGSIGRADLTGGNFDELIEHICSRLFVLPNETVVYPGHGAPTTIGMEKAENPFFR</sequence>
<protein>
    <submittedName>
        <fullName evidence="6">Metallo-beta-lactamase domain protein</fullName>
    </submittedName>
</protein>
<evidence type="ECO:0000313" key="7">
    <source>
        <dbReference type="Proteomes" id="UP000005475"/>
    </source>
</evidence>
<dbReference type="EMBL" id="AAXF02000052">
    <property type="protein sequence ID" value="EDO10591.1"/>
    <property type="molecule type" value="Genomic_DNA"/>
</dbReference>
<dbReference type="Gene3D" id="3.60.15.10">
    <property type="entry name" value="Ribonuclease Z/Hydroxyacylglutathione hydrolase-like"/>
    <property type="match status" value="1"/>
</dbReference>
<dbReference type="SMART" id="SM00849">
    <property type="entry name" value="Lactamase_B"/>
    <property type="match status" value="1"/>
</dbReference>
<dbReference type="InterPro" id="IPR001279">
    <property type="entry name" value="Metallo-B-lactamas"/>
</dbReference>
<dbReference type="SUPFAM" id="SSF56281">
    <property type="entry name" value="Metallo-hydrolase/oxidoreductase"/>
    <property type="match status" value="1"/>
</dbReference>
<dbReference type="GO" id="GO:0046872">
    <property type="term" value="F:metal ion binding"/>
    <property type="evidence" value="ECO:0007669"/>
    <property type="project" value="UniProtKB-KW"/>
</dbReference>
<accession>A0AAN3A658</accession>
<comment type="caution">
    <text evidence="6">The sequence shown here is derived from an EMBL/GenBank/DDBJ whole genome shotgun (WGS) entry which is preliminary data.</text>
</comment>
<dbReference type="AlphaFoldDB" id="A0AAN3A658"/>
<evidence type="ECO:0000256" key="2">
    <source>
        <dbReference type="ARBA" id="ARBA00022723"/>
    </source>
</evidence>
<dbReference type="Proteomes" id="UP000005475">
    <property type="component" value="Unassembled WGS sequence"/>
</dbReference>
<evidence type="ECO:0000256" key="4">
    <source>
        <dbReference type="ARBA" id="ARBA00022833"/>
    </source>
</evidence>
<dbReference type="PANTHER" id="PTHR46233:SF3">
    <property type="entry name" value="HYDROXYACYLGLUTATHIONE HYDROLASE GLOC"/>
    <property type="match status" value="1"/>
</dbReference>
<dbReference type="Pfam" id="PF00753">
    <property type="entry name" value="Lactamase_B"/>
    <property type="match status" value="1"/>
</dbReference>
<keyword evidence="4" id="KW-0862">Zinc</keyword>
<dbReference type="GO" id="GO:0016787">
    <property type="term" value="F:hydrolase activity"/>
    <property type="evidence" value="ECO:0007669"/>
    <property type="project" value="UniProtKB-KW"/>
</dbReference>
<evidence type="ECO:0000256" key="1">
    <source>
        <dbReference type="ARBA" id="ARBA00001947"/>
    </source>
</evidence>
<evidence type="ECO:0000256" key="3">
    <source>
        <dbReference type="ARBA" id="ARBA00022801"/>
    </source>
</evidence>
<gene>
    <name evidence="6" type="ORF">BACOVA_04039</name>
</gene>